<keyword evidence="2" id="KW-1185">Reference proteome</keyword>
<accession>A0A834U7G1</accession>
<proteinExistence type="predicted"/>
<evidence type="ECO:0000313" key="1">
    <source>
        <dbReference type="EMBL" id="KAF7420084.1"/>
    </source>
</evidence>
<evidence type="ECO:0000313" key="2">
    <source>
        <dbReference type="Proteomes" id="UP000600918"/>
    </source>
</evidence>
<dbReference type="AlphaFoldDB" id="A0A834U7G1"/>
<dbReference type="Proteomes" id="UP000600918">
    <property type="component" value="Unassembled WGS sequence"/>
</dbReference>
<gene>
    <name evidence="1" type="ORF">H0235_010381</name>
</gene>
<sequence length="105" mass="12495">MTFCSKEAIDFIKVNHDQKRFSFTCDKWISDMILDMNFDEQSRDNASNYQDDKPILTRVTICCIPHCFDNNSRDIKEMFFVNRLTDNFELNKYAIDQNIENMTTS</sequence>
<dbReference type="EMBL" id="JACSDY010000009">
    <property type="protein sequence ID" value="KAF7420084.1"/>
    <property type="molecule type" value="Genomic_DNA"/>
</dbReference>
<protein>
    <submittedName>
        <fullName evidence="1">Uncharacterized protein</fullName>
    </submittedName>
</protein>
<comment type="caution">
    <text evidence="1">The sequence shown here is derived from an EMBL/GenBank/DDBJ whole genome shotgun (WGS) entry which is preliminary data.</text>
</comment>
<reference evidence="1" key="1">
    <citation type="journal article" date="2020" name="G3 (Bethesda)">
        <title>High-Quality Assemblies for Three Invasive Social Wasps from the &lt;i&gt;Vespula&lt;/i&gt; Genus.</title>
        <authorList>
            <person name="Harrop T.W.R."/>
            <person name="Guhlin J."/>
            <person name="McLaughlin G.M."/>
            <person name="Permina E."/>
            <person name="Stockwell P."/>
            <person name="Gilligan J."/>
            <person name="Le Lec M.F."/>
            <person name="Gruber M.A.M."/>
            <person name="Quinn O."/>
            <person name="Lovegrove M."/>
            <person name="Duncan E.J."/>
            <person name="Remnant E.J."/>
            <person name="Van Eeckhoven J."/>
            <person name="Graham B."/>
            <person name="Knapp R.A."/>
            <person name="Langford K.W."/>
            <person name="Kronenberg Z."/>
            <person name="Press M.O."/>
            <person name="Eacker S.M."/>
            <person name="Wilson-Rankin E.E."/>
            <person name="Purcell J."/>
            <person name="Lester P.J."/>
            <person name="Dearden P.K."/>
        </authorList>
    </citation>
    <scope>NUCLEOTIDE SEQUENCE</scope>
    <source>
        <strain evidence="1">Volc-1</strain>
    </source>
</reference>
<name>A0A834U7G1_VESPE</name>
<organism evidence="1 2">
    <name type="scientific">Vespula pensylvanica</name>
    <name type="common">Western yellow jacket</name>
    <name type="synonym">Wasp</name>
    <dbReference type="NCBI Taxonomy" id="30213"/>
    <lineage>
        <taxon>Eukaryota</taxon>
        <taxon>Metazoa</taxon>
        <taxon>Ecdysozoa</taxon>
        <taxon>Arthropoda</taxon>
        <taxon>Hexapoda</taxon>
        <taxon>Insecta</taxon>
        <taxon>Pterygota</taxon>
        <taxon>Neoptera</taxon>
        <taxon>Endopterygota</taxon>
        <taxon>Hymenoptera</taxon>
        <taxon>Apocrita</taxon>
        <taxon>Aculeata</taxon>
        <taxon>Vespoidea</taxon>
        <taxon>Vespidae</taxon>
        <taxon>Vespinae</taxon>
        <taxon>Vespula</taxon>
    </lineage>
</organism>